<dbReference type="Proteomes" id="UP000002595">
    <property type="component" value="Chromosome"/>
</dbReference>
<dbReference type="KEGG" id="pis:Pisl_1891"/>
<evidence type="ECO:0000313" key="1">
    <source>
        <dbReference type="EMBL" id="ABL89038.1"/>
    </source>
</evidence>
<dbReference type="OrthoDB" id="28329at2157"/>
<dbReference type="HOGENOM" id="CLU_2115604_0_0_2"/>
<name>A1RVQ6_PYRIL</name>
<dbReference type="RefSeq" id="WP_011763613.1">
    <property type="nucleotide sequence ID" value="NC_008701.1"/>
</dbReference>
<dbReference type="GeneID" id="4618078"/>
<reference evidence="1" key="1">
    <citation type="submission" date="2006-12" db="EMBL/GenBank/DDBJ databases">
        <title>Complete sequence of Pyrobaculum islandicum DSM 4184.</title>
        <authorList>
            <person name="Copeland A."/>
            <person name="Lucas S."/>
            <person name="Lapidus A."/>
            <person name="Barry K."/>
            <person name="Detter J.C."/>
            <person name="Glavina del Rio T."/>
            <person name="Dalin E."/>
            <person name="Tice H."/>
            <person name="Pitluck S."/>
            <person name="Meincke L."/>
            <person name="Brettin T."/>
            <person name="Bruce D."/>
            <person name="Han C."/>
            <person name="Tapia R."/>
            <person name="Gilna P."/>
            <person name="Schmutz J."/>
            <person name="Larimer F."/>
            <person name="Land M."/>
            <person name="Hauser L."/>
            <person name="Kyrpides N."/>
            <person name="Mikhailova N."/>
            <person name="Cozen A.E."/>
            <person name="Fitz-Gibbon S.T."/>
            <person name="House C.H."/>
            <person name="Saltikov C."/>
            <person name="Lowe T."/>
            <person name="Richardson P."/>
        </authorList>
    </citation>
    <scope>NUCLEOTIDE SEQUENCE [LARGE SCALE GENOMIC DNA]</scope>
    <source>
        <strain evidence="1">DSM 4184</strain>
    </source>
</reference>
<organism evidence="1 2">
    <name type="scientific">Pyrobaculum islandicum (strain DSM 4184 / JCM 9189 / GEO3)</name>
    <dbReference type="NCBI Taxonomy" id="384616"/>
    <lineage>
        <taxon>Archaea</taxon>
        <taxon>Thermoproteota</taxon>
        <taxon>Thermoprotei</taxon>
        <taxon>Thermoproteales</taxon>
        <taxon>Thermoproteaceae</taxon>
        <taxon>Pyrobaculum</taxon>
    </lineage>
</organism>
<dbReference type="STRING" id="384616.Pisl_1891"/>
<sequence length="106" mass="12055">MDISTNSIDELVLEYFRRLDERGLSEWIDKVFPTSSTLERVRELAGLSAEEAVERLANEIVNKIAVDVAAEVVRAPAETATWLLARRIALWYLQLAVELGVVRTRR</sequence>
<accession>A1RVQ6</accession>
<protein>
    <submittedName>
        <fullName evidence="1">Uncharacterized protein</fullName>
    </submittedName>
</protein>
<dbReference type="eggNOG" id="arCOG00491">
    <property type="taxonomic scope" value="Archaea"/>
</dbReference>
<dbReference type="EMBL" id="CP000504">
    <property type="protein sequence ID" value="ABL89038.1"/>
    <property type="molecule type" value="Genomic_DNA"/>
</dbReference>
<dbReference type="AlphaFoldDB" id="A1RVQ6"/>
<keyword evidence="2" id="KW-1185">Reference proteome</keyword>
<evidence type="ECO:0000313" key="2">
    <source>
        <dbReference type="Proteomes" id="UP000002595"/>
    </source>
</evidence>
<proteinExistence type="predicted"/>
<gene>
    <name evidence="1" type="ordered locus">Pisl_1891</name>
</gene>